<evidence type="ECO:0000313" key="2">
    <source>
        <dbReference type="Proteomes" id="UP000014541"/>
    </source>
</evidence>
<reference evidence="1 2" key="1">
    <citation type="submission" date="2013-04" db="EMBL/GenBank/DDBJ databases">
        <title>The Genome Sequence of Treponema maltophilum ATCC 51939.</title>
        <authorList>
            <consortium name="The Broad Institute Genomics Platform"/>
            <person name="Earl A."/>
            <person name="Ward D."/>
            <person name="Feldgarden M."/>
            <person name="Gevers D."/>
            <person name="Leonetti C."/>
            <person name="Blanton J.M."/>
            <person name="Dewhirst F.E."/>
            <person name="Izard J."/>
            <person name="Walker B."/>
            <person name="Young S."/>
            <person name="Zeng Q."/>
            <person name="Gargeya S."/>
            <person name="Fitzgerald M."/>
            <person name="Haas B."/>
            <person name="Abouelleil A."/>
            <person name="Allen A.W."/>
            <person name="Alvarado L."/>
            <person name="Arachchi H.M."/>
            <person name="Berlin A.M."/>
            <person name="Chapman S.B."/>
            <person name="Gainer-Dewar J."/>
            <person name="Goldberg J."/>
            <person name="Griggs A."/>
            <person name="Gujja S."/>
            <person name="Hansen M."/>
            <person name="Howarth C."/>
            <person name="Imamovic A."/>
            <person name="Ireland A."/>
            <person name="Larimer J."/>
            <person name="McCowan C."/>
            <person name="Murphy C."/>
            <person name="Pearson M."/>
            <person name="Poon T.W."/>
            <person name="Priest M."/>
            <person name="Roberts A."/>
            <person name="Saif S."/>
            <person name="Shea T."/>
            <person name="Sisk P."/>
            <person name="Sykes S."/>
            <person name="Wortman J."/>
            <person name="Nusbaum C."/>
            <person name="Birren B."/>
        </authorList>
    </citation>
    <scope>NUCLEOTIDE SEQUENCE [LARGE SCALE GENOMIC DNA]</scope>
    <source>
        <strain evidence="1 2">ATCC 51939</strain>
    </source>
</reference>
<dbReference type="HOGENOM" id="CLU_976414_0_0_12"/>
<name>S3K5V2_TREMA</name>
<protein>
    <submittedName>
        <fullName evidence="1">Uncharacterized protein</fullName>
    </submittedName>
</protein>
<dbReference type="EMBL" id="ATFF01000002">
    <property type="protein sequence ID" value="EPF32356.1"/>
    <property type="molecule type" value="Genomic_DNA"/>
</dbReference>
<evidence type="ECO:0000313" key="1">
    <source>
        <dbReference type="EMBL" id="EPF32356.1"/>
    </source>
</evidence>
<dbReference type="AlphaFoldDB" id="S3K5V2"/>
<sequence>MKRHLLVIVVLFLNILVFAQNKGINVDLQVGEEDLFIEFIDEKTYTFYSPFGGHLWGNYPYTLEKGVLTLKNNGTKVFDIERLNNLIFPKGNSSTFVYDENYRDFYCTGIYKNEKLILRDFKNPTSVGSECFLNGIKVIKYDKSKSNIIAKENLKIRNAPNLNAETGKFNYSTYFCPAPPSVSRHPLGNSFTPYSDYIVQDNGYLPLLLAGLVVYYDAVTVQKDTIDGITAPWYRIAMYDRSDEGTDQYFWVFGGYIKEVTDPDNPEYVKVLVQNAVGKGVLKKE</sequence>
<dbReference type="Proteomes" id="UP000014541">
    <property type="component" value="Unassembled WGS sequence"/>
</dbReference>
<dbReference type="RefSeq" id="WP_016524653.1">
    <property type="nucleotide sequence ID" value="NZ_KE332518.1"/>
</dbReference>
<accession>S3K5V2</accession>
<dbReference type="OrthoDB" id="317179at2"/>
<dbReference type="STRING" id="1125699.HMPREF9194_00354"/>
<proteinExistence type="predicted"/>
<dbReference type="eggNOG" id="ENOG5031CNJ">
    <property type="taxonomic scope" value="Bacteria"/>
</dbReference>
<keyword evidence="2" id="KW-1185">Reference proteome</keyword>
<organism evidence="1 2">
    <name type="scientific">Treponema maltophilum ATCC 51939</name>
    <dbReference type="NCBI Taxonomy" id="1125699"/>
    <lineage>
        <taxon>Bacteria</taxon>
        <taxon>Pseudomonadati</taxon>
        <taxon>Spirochaetota</taxon>
        <taxon>Spirochaetia</taxon>
        <taxon>Spirochaetales</taxon>
        <taxon>Treponemataceae</taxon>
        <taxon>Treponema</taxon>
    </lineage>
</organism>
<comment type="caution">
    <text evidence="1">The sequence shown here is derived from an EMBL/GenBank/DDBJ whole genome shotgun (WGS) entry which is preliminary data.</text>
</comment>
<dbReference type="PATRIC" id="fig|1125699.3.peg.353"/>
<gene>
    <name evidence="1" type="ORF">HMPREF9194_00354</name>
</gene>